<dbReference type="Proteomes" id="UP000596742">
    <property type="component" value="Unassembled WGS sequence"/>
</dbReference>
<name>A0A8B6E355_MYTGA</name>
<evidence type="ECO:0000256" key="1">
    <source>
        <dbReference type="PROSITE-ProRule" id="PRU00024"/>
    </source>
</evidence>
<dbReference type="PROSITE" id="PS50119">
    <property type="entry name" value="ZF_BBOX"/>
    <property type="match status" value="1"/>
</dbReference>
<evidence type="ECO:0000256" key="2">
    <source>
        <dbReference type="SAM" id="Coils"/>
    </source>
</evidence>
<accession>A0A8B6E355</accession>
<dbReference type="InterPro" id="IPR047153">
    <property type="entry name" value="TRIM45/56/19-like"/>
</dbReference>
<keyword evidence="1" id="KW-0479">Metal-binding</keyword>
<dbReference type="OrthoDB" id="10374136at2759"/>
<evidence type="ECO:0000313" key="4">
    <source>
        <dbReference type="EMBL" id="VDI27948.1"/>
    </source>
</evidence>
<organism evidence="4 5">
    <name type="scientific">Mytilus galloprovincialis</name>
    <name type="common">Mediterranean mussel</name>
    <dbReference type="NCBI Taxonomy" id="29158"/>
    <lineage>
        <taxon>Eukaryota</taxon>
        <taxon>Metazoa</taxon>
        <taxon>Spiralia</taxon>
        <taxon>Lophotrochozoa</taxon>
        <taxon>Mollusca</taxon>
        <taxon>Bivalvia</taxon>
        <taxon>Autobranchia</taxon>
        <taxon>Pteriomorphia</taxon>
        <taxon>Mytilida</taxon>
        <taxon>Mytiloidea</taxon>
        <taxon>Mytilidae</taxon>
        <taxon>Mytilinae</taxon>
        <taxon>Mytilus</taxon>
    </lineage>
</organism>
<comment type="caution">
    <text evidence="4">The sequence shown here is derived from an EMBL/GenBank/DDBJ whole genome shotgun (WGS) entry which is preliminary data.</text>
</comment>
<evidence type="ECO:0000313" key="5">
    <source>
        <dbReference type="Proteomes" id="UP000596742"/>
    </source>
</evidence>
<keyword evidence="5" id="KW-1185">Reference proteome</keyword>
<proteinExistence type="predicted"/>
<sequence>MAFSESLNQAQVPFCSFCKLENITEWKCVDCDKQLCYECKRFHLWEFDWNSHNVVCTRPALAGGLSDLPELAKTCCTKHKEFGYTNYCLDCRQLMCPECIALGSIHFKHENITIVKCREKSLGDLEHLKTNIESRVLPNIEDKIKSLTGLDIAFEERHENEKIKIAKQAEKLKEQITQCTNMQLLYLEKFWKKNKDIIEKEKSQLIKIQKELKNEIKHIMSIKIKNCIEEIVHETADISSRIQQNSNPPVSFPQDIIMFHPKTNTTTDISTIMGGFKNHNMASEVKGRIRSYRLIQQIKQNSSLAVARDETIYIADDDCVSIEQKPHKKTKITRVKHGILDIATLDLSNLLLISREDLHDLTKNESGGTKSFYTLRNSNNIALALCVCGDGRVLVLYAKEVPSSKRKSECQIKLKIDMLSHNGTLMKIIKFNYPSQWNTFSTSRFRMRQNINGHLCIFCEGHGEVADISQDGTVNWKYKNYLACDIETTPIGNIIVLERYSNELKILNSGGELLQAMKLDLSKPETNSICFKNGKEFVIISREEMFILELSFPI</sequence>
<keyword evidence="2" id="KW-0175">Coiled coil</keyword>
<dbReference type="PANTHER" id="PTHR25462:SF300">
    <property type="entry name" value="RING-TYPE DOMAIN-CONTAINING PROTEIN"/>
    <property type="match status" value="1"/>
</dbReference>
<keyword evidence="1" id="KW-0863">Zinc-finger</keyword>
<dbReference type="SUPFAM" id="SSF57845">
    <property type="entry name" value="B-box zinc-binding domain"/>
    <property type="match status" value="1"/>
</dbReference>
<dbReference type="EMBL" id="UYJE01004429">
    <property type="protein sequence ID" value="VDI27948.1"/>
    <property type="molecule type" value="Genomic_DNA"/>
</dbReference>
<keyword evidence="1" id="KW-0862">Zinc</keyword>
<dbReference type="PANTHER" id="PTHR25462">
    <property type="entry name" value="BONUS, ISOFORM C-RELATED"/>
    <property type="match status" value="1"/>
</dbReference>
<reference evidence="4" key="1">
    <citation type="submission" date="2018-11" db="EMBL/GenBank/DDBJ databases">
        <authorList>
            <person name="Alioto T."/>
            <person name="Alioto T."/>
        </authorList>
    </citation>
    <scope>NUCLEOTIDE SEQUENCE</scope>
</reference>
<dbReference type="AlphaFoldDB" id="A0A8B6E355"/>
<protein>
    <recommendedName>
        <fullName evidence="3">B box-type domain-containing protein</fullName>
    </recommendedName>
</protein>
<gene>
    <name evidence="4" type="ORF">MGAL_10B079975</name>
</gene>
<dbReference type="InterPro" id="IPR000315">
    <property type="entry name" value="Znf_B-box"/>
</dbReference>
<feature type="coiled-coil region" evidence="2">
    <location>
        <begin position="155"/>
        <end position="218"/>
    </location>
</feature>
<dbReference type="GO" id="GO:0008270">
    <property type="term" value="F:zinc ion binding"/>
    <property type="evidence" value="ECO:0007669"/>
    <property type="project" value="UniProtKB-KW"/>
</dbReference>
<feature type="domain" description="B box-type" evidence="3">
    <location>
        <begin position="76"/>
        <end position="114"/>
    </location>
</feature>
<evidence type="ECO:0000259" key="3">
    <source>
        <dbReference type="PROSITE" id="PS50119"/>
    </source>
</evidence>
<dbReference type="Gene3D" id="3.30.160.60">
    <property type="entry name" value="Classic Zinc Finger"/>
    <property type="match status" value="1"/>
</dbReference>